<dbReference type="CDD" id="cd06262">
    <property type="entry name" value="metallo-hydrolase-like_MBL-fold"/>
    <property type="match status" value="1"/>
</dbReference>
<evidence type="ECO:0000313" key="5">
    <source>
        <dbReference type="EMBL" id="RIO43205.1"/>
    </source>
</evidence>
<reference evidence="5 6" key="1">
    <citation type="journal article" date="2016" name="Front. Microbiol.">
        <title>Comprehensive Phylogenetic Analysis of Bovine Non-aureus Staphylococci Species Based on Whole-Genome Sequencing.</title>
        <authorList>
            <person name="Naushad S."/>
            <person name="Barkema H.W."/>
            <person name="Luby C."/>
            <person name="Condas L.A."/>
            <person name="Nobrega D.B."/>
            <person name="Carson D.A."/>
            <person name="De Buck J."/>
        </authorList>
    </citation>
    <scope>NUCLEOTIDE SEQUENCE [LARGE SCALE GENOMIC DNA]</scope>
    <source>
        <strain evidence="5 6">SNUC 5959</strain>
    </source>
</reference>
<dbReference type="SUPFAM" id="SSF56281">
    <property type="entry name" value="Metallo-hydrolase/oxidoreductase"/>
    <property type="match status" value="1"/>
</dbReference>
<name>A0A2T4RHK5_STAHY</name>
<dbReference type="Pfam" id="PF00753">
    <property type="entry name" value="Lactamase_B"/>
    <property type="match status" value="1"/>
</dbReference>
<dbReference type="GO" id="GO:0016787">
    <property type="term" value="F:hydrolase activity"/>
    <property type="evidence" value="ECO:0007669"/>
    <property type="project" value="UniProtKB-KW"/>
</dbReference>
<keyword evidence="4" id="KW-0862">Zinc</keyword>
<proteinExistence type="predicted"/>
<evidence type="ECO:0000256" key="4">
    <source>
        <dbReference type="ARBA" id="ARBA00022833"/>
    </source>
</evidence>
<dbReference type="InterPro" id="IPR001279">
    <property type="entry name" value="Metallo-B-lactamas"/>
</dbReference>
<dbReference type="SMART" id="SM00849">
    <property type="entry name" value="Lactamase_B"/>
    <property type="match status" value="1"/>
</dbReference>
<dbReference type="AlphaFoldDB" id="A0A2T4RHK5"/>
<evidence type="ECO:0000313" key="6">
    <source>
        <dbReference type="Proteomes" id="UP000285625"/>
    </source>
</evidence>
<dbReference type="PANTHER" id="PTHR46233:SF3">
    <property type="entry name" value="HYDROXYACYLGLUTATHIONE HYDROLASE GLOC"/>
    <property type="match status" value="1"/>
</dbReference>
<keyword evidence="2" id="KW-0479">Metal-binding</keyword>
<evidence type="ECO:0000256" key="1">
    <source>
        <dbReference type="ARBA" id="ARBA00001947"/>
    </source>
</evidence>
<keyword evidence="3 5" id="KW-0378">Hydrolase</keyword>
<comment type="caution">
    <text evidence="5">The sequence shown here is derived from an EMBL/GenBank/DDBJ whole genome shotgun (WGS) entry which is preliminary data.</text>
</comment>
<dbReference type="PANTHER" id="PTHR46233">
    <property type="entry name" value="HYDROXYACYLGLUTATHIONE HYDROLASE GLOC"/>
    <property type="match status" value="1"/>
</dbReference>
<dbReference type="RefSeq" id="WP_107632997.1">
    <property type="nucleotide sequence ID" value="NZ_CP118163.1"/>
</dbReference>
<comment type="cofactor">
    <cofactor evidence="1">
        <name>Zn(2+)</name>
        <dbReference type="ChEBI" id="CHEBI:29105"/>
    </cofactor>
</comment>
<organism evidence="5 6">
    <name type="scientific">Staphylococcus hyicus</name>
    <dbReference type="NCBI Taxonomy" id="1284"/>
    <lineage>
        <taxon>Bacteria</taxon>
        <taxon>Bacillati</taxon>
        <taxon>Bacillota</taxon>
        <taxon>Bacilli</taxon>
        <taxon>Bacillales</taxon>
        <taxon>Staphylococcaceae</taxon>
        <taxon>Staphylococcus</taxon>
    </lineage>
</organism>
<evidence type="ECO:0000256" key="2">
    <source>
        <dbReference type="ARBA" id="ARBA00022723"/>
    </source>
</evidence>
<dbReference type="Proteomes" id="UP000285625">
    <property type="component" value="Unassembled WGS sequence"/>
</dbReference>
<dbReference type="EMBL" id="QXVO01000047">
    <property type="protein sequence ID" value="RIO43205.1"/>
    <property type="molecule type" value="Genomic_DNA"/>
</dbReference>
<protein>
    <submittedName>
        <fullName evidence="5">MBL fold metallo-hydrolase</fullName>
    </submittedName>
</protein>
<sequence length="207" mass="23200">MEISYLPLGFVSTNTYFITNDESLLIIDPAGESHKILNKIKSINKPLKAILLTHAHFDHIAALDDILNVHPVPVYMHQNEHDFLTNPEKNGSKKFKELGLPIITSHANPHFIDEGHMQLHGFDIKVLFTPGHSPGSLSYVFNDFAVVGDTLFNNGIGRTDLYKGDFETLIDSIKDKLFELDETMTIYPGHGPSTTIENELMNPYING</sequence>
<dbReference type="InterPro" id="IPR036866">
    <property type="entry name" value="RibonucZ/Hydroxyglut_hydro"/>
</dbReference>
<dbReference type="InterPro" id="IPR051453">
    <property type="entry name" value="MBL_Glyoxalase_II"/>
</dbReference>
<evidence type="ECO:0000256" key="3">
    <source>
        <dbReference type="ARBA" id="ARBA00022801"/>
    </source>
</evidence>
<dbReference type="GO" id="GO:0046872">
    <property type="term" value="F:metal ion binding"/>
    <property type="evidence" value="ECO:0007669"/>
    <property type="project" value="UniProtKB-KW"/>
</dbReference>
<gene>
    <name evidence="5" type="ORF">BUZ57_11200</name>
</gene>
<accession>A0A2T4RHK5</accession>
<dbReference type="STRING" id="1284.SHYC_06855"/>
<dbReference type="Gene3D" id="3.60.15.10">
    <property type="entry name" value="Ribonuclease Z/Hydroxyacylglutathione hydrolase-like"/>
    <property type="match status" value="1"/>
</dbReference>